<feature type="compositionally biased region" description="Low complexity" evidence="1">
    <location>
        <begin position="116"/>
        <end position="140"/>
    </location>
</feature>
<organism evidence="2 3">
    <name type="scientific">Tigriopus californicus</name>
    <name type="common">Marine copepod</name>
    <dbReference type="NCBI Taxonomy" id="6832"/>
    <lineage>
        <taxon>Eukaryota</taxon>
        <taxon>Metazoa</taxon>
        <taxon>Ecdysozoa</taxon>
        <taxon>Arthropoda</taxon>
        <taxon>Crustacea</taxon>
        <taxon>Multicrustacea</taxon>
        <taxon>Hexanauplia</taxon>
        <taxon>Copepoda</taxon>
        <taxon>Harpacticoida</taxon>
        <taxon>Harpacticidae</taxon>
        <taxon>Tigriopus</taxon>
    </lineage>
</organism>
<dbReference type="AlphaFoldDB" id="A0A553NVF0"/>
<protein>
    <submittedName>
        <fullName evidence="2">Uncharacterized protein</fullName>
    </submittedName>
</protein>
<accession>A0A553NVF0</accession>
<proteinExistence type="predicted"/>
<evidence type="ECO:0000256" key="1">
    <source>
        <dbReference type="SAM" id="MobiDB-lite"/>
    </source>
</evidence>
<feature type="non-terminal residue" evidence="2">
    <location>
        <position position="150"/>
    </location>
</feature>
<feature type="region of interest" description="Disordered" evidence="1">
    <location>
        <begin position="116"/>
        <end position="150"/>
    </location>
</feature>
<gene>
    <name evidence="2" type="ORF">TCAL_15091</name>
</gene>
<feature type="compositionally biased region" description="Polar residues" evidence="1">
    <location>
        <begin position="141"/>
        <end position="150"/>
    </location>
</feature>
<dbReference type="EMBL" id="VCGU01000010">
    <property type="protein sequence ID" value="TRY69400.1"/>
    <property type="molecule type" value="Genomic_DNA"/>
</dbReference>
<name>A0A553NVF0_TIGCA</name>
<comment type="caution">
    <text evidence="2">The sequence shown here is derived from an EMBL/GenBank/DDBJ whole genome shotgun (WGS) entry which is preliminary data.</text>
</comment>
<sequence length="150" mass="16271">MAYLQCGPKTGVREDFEKNCYYLKQMIDFDPNLSKDDLFTADQLWNTTQCTIPDACKHYQRPLQALDFAQKQFVSGKEIQLECVQNGLIDVFGDLVPDGVTIPHYGGVGIPGLGGSVTTTSSTSTSTSSTTTTTTSQVSSENGTGEENII</sequence>
<dbReference type="Proteomes" id="UP000318571">
    <property type="component" value="Chromosome 1"/>
</dbReference>
<evidence type="ECO:0000313" key="2">
    <source>
        <dbReference type="EMBL" id="TRY69400.1"/>
    </source>
</evidence>
<keyword evidence="3" id="KW-1185">Reference proteome</keyword>
<reference evidence="2 3" key="1">
    <citation type="journal article" date="2018" name="Nat. Ecol. Evol.">
        <title>Genomic signatures of mitonuclear coevolution across populations of Tigriopus californicus.</title>
        <authorList>
            <person name="Barreto F.S."/>
            <person name="Watson E.T."/>
            <person name="Lima T.G."/>
            <person name="Willett C.S."/>
            <person name="Edmands S."/>
            <person name="Li W."/>
            <person name="Burton R.S."/>
        </authorList>
    </citation>
    <scope>NUCLEOTIDE SEQUENCE [LARGE SCALE GENOMIC DNA]</scope>
    <source>
        <strain evidence="2 3">San Diego</strain>
    </source>
</reference>
<evidence type="ECO:0000313" key="3">
    <source>
        <dbReference type="Proteomes" id="UP000318571"/>
    </source>
</evidence>